<keyword evidence="3" id="KW-1185">Reference proteome</keyword>
<comment type="caution">
    <text evidence="2">The sequence shown here is derived from an EMBL/GenBank/DDBJ whole genome shotgun (WGS) entry which is preliminary data.</text>
</comment>
<dbReference type="Pfam" id="PF13385">
    <property type="entry name" value="Laminin_G_3"/>
    <property type="match status" value="1"/>
</dbReference>
<dbReference type="EMBL" id="QXHD01000004">
    <property type="protein sequence ID" value="NEZ57218.1"/>
    <property type="molecule type" value="Genomic_DNA"/>
</dbReference>
<dbReference type="InterPro" id="IPR013320">
    <property type="entry name" value="ConA-like_dom_sf"/>
</dbReference>
<keyword evidence="1" id="KW-1133">Transmembrane helix</keyword>
<dbReference type="Gene3D" id="2.60.120.200">
    <property type="match status" value="1"/>
</dbReference>
<evidence type="ECO:0000313" key="2">
    <source>
        <dbReference type="EMBL" id="NEZ57218.1"/>
    </source>
</evidence>
<evidence type="ECO:0000313" key="3">
    <source>
        <dbReference type="Proteomes" id="UP000481033"/>
    </source>
</evidence>
<dbReference type="SUPFAM" id="SSF49695">
    <property type="entry name" value="gamma-Crystallin-like"/>
    <property type="match status" value="1"/>
</dbReference>
<dbReference type="Gene3D" id="2.60.20.10">
    <property type="entry name" value="Crystallins"/>
    <property type="match status" value="1"/>
</dbReference>
<dbReference type="SUPFAM" id="SSF49899">
    <property type="entry name" value="Concanavalin A-like lectins/glucanases"/>
    <property type="match status" value="1"/>
</dbReference>
<keyword evidence="1" id="KW-0812">Transmembrane</keyword>
<protein>
    <submittedName>
        <fullName evidence="2">LamG domain-containing protein</fullName>
    </submittedName>
</protein>
<proteinExistence type="predicted"/>
<keyword evidence="1" id="KW-0472">Membrane</keyword>
<dbReference type="Proteomes" id="UP000481033">
    <property type="component" value="Unassembled WGS sequence"/>
</dbReference>
<accession>A0A6M0RLT6</accession>
<name>A0A6M0RLT6_9CYAN</name>
<feature type="transmembrane region" description="Helical" evidence="1">
    <location>
        <begin position="1346"/>
        <end position="1368"/>
    </location>
</feature>
<dbReference type="RefSeq" id="WP_163699286.1">
    <property type="nucleotide sequence ID" value="NZ_QXHD01000004.1"/>
</dbReference>
<sequence length="1382" mass="153248">MTVRPKYHWQFNERQGTTTVDTVNSVQSRLFKAAFKGHGRIGNAIHLLSKDSHVNLGKEVGQFGTSNFTVAFGMRNISTHGDNELDIIGDQVMQGHGNFFSVRLSDRRIFFHVDENSKAKHYVKVATKRLSMMPNRTWFHVAVVRQGRTIKIYIDGVLAAEAESKTGVANINNNVDVKLGHSRRGTPNAQYEDLRIYYTALSDAEIQALVPPANPPLRDGEIELVGADNAAVILTQNVEDLSRFSSSFKQLRVGHNTGVTLYQQNNFRGTAQKCYADLPDIRLSRLENFPKSIRIWPAIEEPFTGKWVIKAPKGQFLSLAKSVLTTSPRRSFHELFRFHYNLQRNQLQLIPGSDQESTLLKVSPGEDPTHLFVDDLEHLKDEFSIINQANNQWLALVEDNTFDWTGQKEDRAIFIRVAKMADNEGQVGELAPGEVALYKHRAYYGRTWILSDSDKYTSGKYTHLKDFHDLNDQTSSIRLGPDTGVTVFKNLDHQAADDKREEEIEDIVENVPRLSDRQIGNDTISSIQIFRTIAPEDVFTSYTTKLSQDYRMVGDNLEEFSSYRTTLRFDPGAGEIEIAATDLTQIEVDGTTYDIDEERSVSLSPNQLNQIMITSEADGLNTPGLKIRTSDMASNERVVIFPNREAHKQIAELEDGALWNAKDAKGNFIVDRKAHSKAEVASAQNTIKRVMATVNYGEDTPTGKNRVQSANRAVSGTTIDKPWELTLGATGSAKPARPGDGRRSVIAKPLIAERQVSSDEWQKLLTQAAPAEEEDSPEANGPVTLGTARVFSARRFGRRLGRKFKKAIKKATSVVIGKVKDVVHVVVKTIEAGVEKVIDFVVDTVEKVADFVEGVVETVVKSIKQFIEFLQFLFNWDDILDTHRLLVKTINSALDSASGLVASAKGHVSAFVDDLQEGLNKGADDLIRALGVEPDEVDKGSSFDLPEAAEWLLNKILGGSKRSDSKTTPEEDLAEKDRTALSAMQQAFESFLEALKTAVNIKLEMFDGLIGTVETIIANPNRPELALATVIDTFRDVGIGTLDLGEDIIFIFLDIVVAAIELFQDLLNAEIRIPLVSALFKMLGAGKLTILNLTSLLVSIPATVMTKLMFGKVSLGDVPEPEFSTKQIVASDQQLLSVQSNEDGIDIENTILKMQAFGGIAIAADVVNAFISTKMDLIPEGGEEGPIFFEYMSLFLSGVSWLGSFPSSKVEPGGYPYAIGQKKHNVSKSKKEEEEMYWERVLWGWRTAMLGIDIVYVIGAIGAQASGIDKDKFPRQRLRRATRLLDKTAPIIELSTVLAWVELGLAGKYLSTVKEDKKRTIANEVLGMLPGSFAFLRAIKSPKFEFAALSAMFIINLVSGVSTTIFNIQFLQNDVAELKQQL</sequence>
<organism evidence="2 3">
    <name type="scientific">Adonisia turfae CCMR0081</name>
    <dbReference type="NCBI Taxonomy" id="2292702"/>
    <lineage>
        <taxon>Bacteria</taxon>
        <taxon>Bacillati</taxon>
        <taxon>Cyanobacteriota</taxon>
        <taxon>Adonisia</taxon>
        <taxon>Adonisia turfae</taxon>
    </lineage>
</organism>
<evidence type="ECO:0000256" key="1">
    <source>
        <dbReference type="SAM" id="Phobius"/>
    </source>
</evidence>
<gene>
    <name evidence="2" type="ORF">DXZ20_16355</name>
</gene>
<reference evidence="2 3" key="1">
    <citation type="journal article" date="2020" name="Microb. Ecol.">
        <title>Ecogenomics of the Marine Benthic Filamentous Cyanobacterium Adonisia.</title>
        <authorList>
            <person name="Walter J.M."/>
            <person name="Coutinho F.H."/>
            <person name="Leomil L."/>
            <person name="Hargreaves P.I."/>
            <person name="Campeao M.E."/>
            <person name="Vieira V.V."/>
            <person name="Silva B.S."/>
            <person name="Fistarol G.O."/>
            <person name="Salomon P.S."/>
            <person name="Sawabe T."/>
            <person name="Mino S."/>
            <person name="Hosokawa M."/>
            <person name="Miyashita H."/>
            <person name="Maruyama F."/>
            <person name="van Verk M.C."/>
            <person name="Dutilh B.E."/>
            <person name="Thompson C.C."/>
            <person name="Thompson F.L."/>
        </authorList>
    </citation>
    <scope>NUCLEOTIDE SEQUENCE [LARGE SCALE GENOMIC DNA]</scope>
    <source>
        <strain evidence="2 3">CCMR0081</strain>
    </source>
</reference>
<dbReference type="InterPro" id="IPR011024">
    <property type="entry name" value="G_crystallin-like"/>
</dbReference>